<dbReference type="RefSeq" id="WP_114851121.1">
    <property type="nucleotide sequence ID" value="NZ_BMNV01000002.1"/>
</dbReference>
<dbReference type="EMBL" id="JANVAD010000001">
    <property type="protein sequence ID" value="MCS6521121.1"/>
    <property type="molecule type" value="Genomic_DNA"/>
</dbReference>
<proteinExistence type="predicted"/>
<protein>
    <submittedName>
        <fullName evidence="2">Uncharacterized protein</fullName>
    </submittedName>
</protein>
<feature type="region of interest" description="Disordered" evidence="1">
    <location>
        <begin position="176"/>
        <end position="209"/>
    </location>
</feature>
<evidence type="ECO:0000313" key="2">
    <source>
        <dbReference type="EMBL" id="MCS6521121.1"/>
    </source>
</evidence>
<gene>
    <name evidence="2" type="ORF">NYQ28_00900</name>
</gene>
<dbReference type="GeneID" id="95324038"/>
<keyword evidence="3" id="KW-1185">Reference proteome</keyword>
<evidence type="ECO:0000256" key="1">
    <source>
        <dbReference type="SAM" id="MobiDB-lite"/>
    </source>
</evidence>
<sequence>MARTERPTQAMYAAIGRTAAESARVEQNLRELFALLIESPYGRVLTAGEDISRLQQMCLRAARYNKKITEAQLEQLIAIDKAISAARPQRNFLVHSVWYRMKTPGEHYGERSSRPATSRNGATTSEHAVWTLDDAKEVADYYEKIAGLLERFIDQTFEGVRIPLLMSRAQEENIRDRWEKLMGDSPPSVARTTGPSRDGLSESAPEAQS</sequence>
<accession>A0ABT2HCY6</accession>
<organism evidence="2 3">
    <name type="scientific">Curtobacterium citreum</name>
    <dbReference type="NCBI Taxonomy" id="2036"/>
    <lineage>
        <taxon>Bacteria</taxon>
        <taxon>Bacillati</taxon>
        <taxon>Actinomycetota</taxon>
        <taxon>Actinomycetes</taxon>
        <taxon>Micrococcales</taxon>
        <taxon>Microbacteriaceae</taxon>
        <taxon>Curtobacterium</taxon>
    </lineage>
</organism>
<dbReference type="Proteomes" id="UP001652264">
    <property type="component" value="Unassembled WGS sequence"/>
</dbReference>
<evidence type="ECO:0000313" key="3">
    <source>
        <dbReference type="Proteomes" id="UP001652264"/>
    </source>
</evidence>
<comment type="caution">
    <text evidence="2">The sequence shown here is derived from an EMBL/GenBank/DDBJ whole genome shotgun (WGS) entry which is preliminary data.</text>
</comment>
<reference evidence="2 3" key="1">
    <citation type="submission" date="2022-08" db="EMBL/GenBank/DDBJ databases">
        <title>Taxonomy of Curtobacterium flaccumfaciens.</title>
        <authorList>
            <person name="Osdaghi E."/>
            <person name="Taghavi S.M."/>
            <person name="Hamidizade M."/>
            <person name="Abachi H."/>
            <person name="Fazliarab A."/>
            <person name="Baeyen S."/>
            <person name="Portier P."/>
            <person name="Van Vaerenbergh J."/>
            <person name="Jacques M.-A."/>
        </authorList>
    </citation>
    <scope>NUCLEOTIDE SEQUENCE [LARGE SCALE GENOMIC DNA]</scope>
    <source>
        <strain evidence="2 3">LMG8786T</strain>
    </source>
</reference>
<name>A0ABT2HCY6_9MICO</name>